<proteinExistence type="inferred from homology"/>
<gene>
    <name evidence="3" type="ORF">B0682_04635</name>
</gene>
<feature type="binding site" evidence="2">
    <location>
        <position position="55"/>
    </location>
    <ligand>
        <name>Zn(2+)</name>
        <dbReference type="ChEBI" id="CHEBI:29105"/>
    </ligand>
</feature>
<keyword evidence="2" id="KW-0479">Metal-binding</keyword>
<feature type="binding site" evidence="2">
    <location>
        <position position="108"/>
    </location>
    <ligand>
        <name>Zn(2+)</name>
        <dbReference type="ChEBI" id="CHEBI:29105"/>
    </ligand>
</feature>
<accession>A0A1T0CHQ4</accession>
<dbReference type="GO" id="GO:0008270">
    <property type="term" value="F:zinc ion binding"/>
    <property type="evidence" value="ECO:0007669"/>
    <property type="project" value="InterPro"/>
</dbReference>
<protein>
    <submittedName>
        <fullName evidence="3">Carbonic anhydrase</fullName>
    </submittedName>
</protein>
<dbReference type="SMART" id="SM00947">
    <property type="entry name" value="Pro_CA"/>
    <property type="match status" value="1"/>
</dbReference>
<dbReference type="GO" id="GO:0004089">
    <property type="term" value="F:carbonate dehydratase activity"/>
    <property type="evidence" value="ECO:0007669"/>
    <property type="project" value="InterPro"/>
</dbReference>
<dbReference type="OrthoDB" id="9797527at2"/>
<dbReference type="PANTHER" id="PTHR11002:SF79">
    <property type="entry name" value="CARBONIC ANHYDRASE 2"/>
    <property type="match status" value="1"/>
</dbReference>
<keyword evidence="4" id="KW-1185">Reference proteome</keyword>
<comment type="cofactor">
    <cofactor evidence="2">
        <name>Zn(2+)</name>
        <dbReference type="ChEBI" id="CHEBI:29105"/>
    </cofactor>
    <text evidence="2">Binds 1 zinc ion per subunit.</text>
</comment>
<evidence type="ECO:0000256" key="2">
    <source>
        <dbReference type="PIRSR" id="PIRSR601765-1"/>
    </source>
</evidence>
<reference evidence="3 4" key="1">
    <citation type="submission" date="2017-02" db="EMBL/GenBank/DDBJ databases">
        <title>Draft genome sequence of Moraxella lincolnii CCUG 9405T type strain.</title>
        <authorList>
            <person name="Salva-Serra F."/>
            <person name="Engstrom-Jakobsson H."/>
            <person name="Thorell K."/>
            <person name="Jaen-Luchoro D."/>
            <person name="Gonzales-Siles L."/>
            <person name="Karlsson R."/>
            <person name="Yazdan S."/>
            <person name="Boulund F."/>
            <person name="Johnning A."/>
            <person name="Engstrand L."/>
            <person name="Kristiansson E."/>
            <person name="Moore E."/>
        </authorList>
    </citation>
    <scope>NUCLEOTIDE SEQUENCE [LARGE SCALE GENOMIC DNA]</scope>
    <source>
        <strain evidence="3 4">CCUG 9405</strain>
    </source>
</reference>
<dbReference type="InterPro" id="IPR001765">
    <property type="entry name" value="Carbonic_anhydrase"/>
</dbReference>
<feature type="binding site" evidence="2">
    <location>
        <position position="57"/>
    </location>
    <ligand>
        <name>Zn(2+)</name>
        <dbReference type="ChEBI" id="CHEBI:29105"/>
    </ligand>
</feature>
<dbReference type="InterPro" id="IPR036874">
    <property type="entry name" value="Carbonic_anhydrase_sf"/>
</dbReference>
<evidence type="ECO:0000313" key="3">
    <source>
        <dbReference type="EMBL" id="OOS21886.1"/>
    </source>
</evidence>
<dbReference type="Gene3D" id="3.40.1050.10">
    <property type="entry name" value="Carbonic anhydrase"/>
    <property type="match status" value="1"/>
</dbReference>
<evidence type="ECO:0000256" key="1">
    <source>
        <dbReference type="ARBA" id="ARBA00006217"/>
    </source>
</evidence>
<dbReference type="PANTHER" id="PTHR11002">
    <property type="entry name" value="CARBONIC ANHYDRASE"/>
    <property type="match status" value="1"/>
</dbReference>
<organism evidence="3 4">
    <name type="scientific">Lwoffella lincolnii</name>
    <dbReference type="NCBI Taxonomy" id="90241"/>
    <lineage>
        <taxon>Bacteria</taxon>
        <taxon>Pseudomonadati</taxon>
        <taxon>Pseudomonadota</taxon>
        <taxon>Gammaproteobacteria</taxon>
        <taxon>Moraxellales</taxon>
        <taxon>Moraxellaceae</taxon>
        <taxon>Lwoffella</taxon>
    </lineage>
</organism>
<dbReference type="Pfam" id="PF00484">
    <property type="entry name" value="Pro_CA"/>
    <property type="match status" value="1"/>
</dbReference>
<sequence length="213" mass="23209">MTSQNQQQLGLGRQALAELKAGNARYVDSLTNAQYLVKCPELTKIQNPKAIILGCSDARVPVELIFDQGLGDLFVIRVAGNIVAPSQIGSVEFAVEKFATRLVVVLGHSHCGAVTACVEALINPEQYYSPNLQSIVDRIRPSVYNLHELVTATGNDADANELIKRSIRANVRMSVSQLKHGSRMLEDMVDNGDLLILGAEYDLTTGQVNFLDD</sequence>
<comment type="caution">
    <text evidence="3">The sequence shown here is derived from an EMBL/GenBank/DDBJ whole genome shotgun (WGS) entry which is preliminary data.</text>
</comment>
<dbReference type="RefSeq" id="WP_078306878.1">
    <property type="nucleotide sequence ID" value="NZ_CP147511.1"/>
</dbReference>
<feature type="binding site" evidence="2">
    <location>
        <position position="111"/>
    </location>
    <ligand>
        <name>Zn(2+)</name>
        <dbReference type="ChEBI" id="CHEBI:29105"/>
    </ligand>
</feature>
<name>A0A1T0CHQ4_9GAMM</name>
<comment type="similarity">
    <text evidence="1">Belongs to the beta-class carbonic anhydrase family.</text>
</comment>
<dbReference type="Proteomes" id="UP000191094">
    <property type="component" value="Unassembled WGS sequence"/>
</dbReference>
<keyword evidence="2" id="KW-0862">Zinc</keyword>
<dbReference type="EMBL" id="MUYT01000004">
    <property type="protein sequence ID" value="OOS21886.1"/>
    <property type="molecule type" value="Genomic_DNA"/>
</dbReference>
<dbReference type="STRING" id="90241.B0682_04635"/>
<evidence type="ECO:0000313" key="4">
    <source>
        <dbReference type="Proteomes" id="UP000191094"/>
    </source>
</evidence>
<dbReference type="SUPFAM" id="SSF53056">
    <property type="entry name" value="beta-carbonic anhydrase, cab"/>
    <property type="match status" value="1"/>
</dbReference>
<dbReference type="AlphaFoldDB" id="A0A1T0CHQ4"/>